<dbReference type="Proteomes" id="UP000270296">
    <property type="component" value="Unassembled WGS sequence"/>
</dbReference>
<evidence type="ECO:0000313" key="4">
    <source>
        <dbReference type="WBParaSite" id="SBAD_0000618301-mRNA-1"/>
    </source>
</evidence>
<dbReference type="PANTHER" id="PTHR35842:SF1">
    <property type="entry name" value="SI:CH211-67E16.11"/>
    <property type="match status" value="1"/>
</dbReference>
<dbReference type="WBParaSite" id="SBAD_0000618301-mRNA-1">
    <property type="protein sequence ID" value="SBAD_0000618301-mRNA-1"/>
    <property type="gene ID" value="SBAD_0000618301"/>
</dbReference>
<name>A0A183IQQ1_9BILA</name>
<dbReference type="AlphaFoldDB" id="A0A183IQQ1"/>
<evidence type="ECO:0000313" key="3">
    <source>
        <dbReference type="Proteomes" id="UP000270296"/>
    </source>
</evidence>
<evidence type="ECO:0000256" key="1">
    <source>
        <dbReference type="SAM" id="SignalP"/>
    </source>
</evidence>
<keyword evidence="3" id="KW-1185">Reference proteome</keyword>
<reference evidence="2 3" key="2">
    <citation type="submission" date="2018-11" db="EMBL/GenBank/DDBJ databases">
        <authorList>
            <consortium name="Pathogen Informatics"/>
        </authorList>
    </citation>
    <scope>NUCLEOTIDE SEQUENCE [LARGE SCALE GENOMIC DNA]</scope>
</reference>
<keyword evidence="1" id="KW-0732">Signal</keyword>
<sequence>MAIWTLFRWSILPVVVVIAAVSPSSVENLSHQRHEIWVTSAYTFATTSAPCLSGPLNVQCTVAKTVSQRQTAVYITEFDKRFKVVAILPDGGGSHGHPPAEHDAILVFDPFPQASFGHFIWLFAVDHMQRAEDCDQHNGVYVDSHGDCLQLILKDGCRHLLRHRRNRFYDRSEKRCQMDFLPLVLARNSNSIADREPFWTAGGSQLLKCAELSNFAPCPEASTTRRTAEKPVEDGFADAVQSRDEPAMRCRLFEICDHAVILQGSWSHLQPSPADVTLHRDIVDFLSRHGFVDENVKYFTSVQHAAGNTLANKKSMRTYLREMCSSFYCVDSLVIFIHGPAMYTDRLSILLSDHNNNGIADDSETYSIQELLEDTADCTANNLYLIADHSYSGKLVSQLRLSTRHQNVIAVTSGGSDQFSPNSRFIRLWLKNDHKNSCFKDVFQVSKVNGYHIRCISTQL</sequence>
<feature type="signal peptide" evidence="1">
    <location>
        <begin position="1"/>
        <end position="19"/>
    </location>
</feature>
<feature type="chain" id="PRO_5043140207" evidence="1">
    <location>
        <begin position="20"/>
        <end position="460"/>
    </location>
</feature>
<organism evidence="4">
    <name type="scientific">Soboliphyme baturini</name>
    <dbReference type="NCBI Taxonomy" id="241478"/>
    <lineage>
        <taxon>Eukaryota</taxon>
        <taxon>Metazoa</taxon>
        <taxon>Ecdysozoa</taxon>
        <taxon>Nematoda</taxon>
        <taxon>Enoplea</taxon>
        <taxon>Dorylaimia</taxon>
        <taxon>Dioctophymatida</taxon>
        <taxon>Dioctophymatoidea</taxon>
        <taxon>Soboliphymatidae</taxon>
        <taxon>Soboliphyme</taxon>
    </lineage>
</organism>
<gene>
    <name evidence="2" type="ORF">SBAD_LOCUS5948</name>
</gene>
<reference evidence="4" key="1">
    <citation type="submission" date="2016-06" db="UniProtKB">
        <authorList>
            <consortium name="WormBaseParasite"/>
        </authorList>
    </citation>
    <scope>IDENTIFICATION</scope>
</reference>
<dbReference type="OrthoDB" id="439993at2759"/>
<proteinExistence type="predicted"/>
<dbReference type="EMBL" id="UZAM01009366">
    <property type="protein sequence ID" value="VDP08742.1"/>
    <property type="molecule type" value="Genomic_DNA"/>
</dbReference>
<accession>A0A183IQQ1</accession>
<dbReference type="PANTHER" id="PTHR35842">
    <property type="entry name" value="SI:CH211-67E16.11"/>
    <property type="match status" value="1"/>
</dbReference>
<evidence type="ECO:0000313" key="2">
    <source>
        <dbReference type="EMBL" id="VDP08742.1"/>
    </source>
</evidence>
<protein>
    <submittedName>
        <fullName evidence="4">GPI inositol-deacylase</fullName>
    </submittedName>
</protein>